<organism evidence="1 2">
    <name type="scientific">Pontibacter ramchanderi</name>
    <dbReference type="NCBI Taxonomy" id="1179743"/>
    <lineage>
        <taxon>Bacteria</taxon>
        <taxon>Pseudomonadati</taxon>
        <taxon>Bacteroidota</taxon>
        <taxon>Cytophagia</taxon>
        <taxon>Cytophagales</taxon>
        <taxon>Hymenobacteraceae</taxon>
        <taxon>Pontibacter</taxon>
    </lineage>
</organism>
<evidence type="ECO:0000313" key="1">
    <source>
        <dbReference type="EMBL" id="PKV63008.1"/>
    </source>
</evidence>
<dbReference type="Gene3D" id="1.20.120.30">
    <property type="entry name" value="Aspartate receptor, ligand-binding domain"/>
    <property type="match status" value="1"/>
</dbReference>
<comment type="caution">
    <text evidence="1">The sequence shown here is derived from an EMBL/GenBank/DDBJ whole genome shotgun (WGS) entry which is preliminary data.</text>
</comment>
<dbReference type="AlphaFoldDB" id="A0A2N3U8C6"/>
<proteinExistence type="predicted"/>
<keyword evidence="2" id="KW-1185">Reference proteome</keyword>
<dbReference type="RefSeq" id="WP_101445314.1">
    <property type="nucleotide sequence ID" value="NZ_PJMU01000003.1"/>
</dbReference>
<dbReference type="Proteomes" id="UP000233782">
    <property type="component" value="Unassembled WGS sequence"/>
</dbReference>
<name>A0A2N3U8C6_9BACT</name>
<reference evidence="1 2" key="1">
    <citation type="submission" date="2017-12" db="EMBL/GenBank/DDBJ databases">
        <title>Genomic Encyclopedia of Type Strains, Phase III (KMG-III): the genomes of soil and plant-associated and newly described type strains.</title>
        <authorList>
            <person name="Whitman W."/>
        </authorList>
    </citation>
    <scope>NUCLEOTIDE SEQUENCE [LARGE SCALE GENOMIC DNA]</scope>
    <source>
        <strain evidence="1 2">LP43</strain>
    </source>
</reference>
<accession>A0A2N3U8C6</accession>
<evidence type="ECO:0000313" key="2">
    <source>
        <dbReference type="Proteomes" id="UP000233782"/>
    </source>
</evidence>
<gene>
    <name evidence="1" type="ORF">BD749_2841</name>
</gene>
<dbReference type="OrthoDB" id="882529at2"/>
<dbReference type="EMBL" id="PJMU01000003">
    <property type="protein sequence ID" value="PKV63008.1"/>
    <property type="molecule type" value="Genomic_DNA"/>
</dbReference>
<sequence>MEIVQLDLQQLRIKHILYKSKVRSFLYGGTFDTAFFSAAGPVDTWFTTVGKARYGHEPELQQLERLHQKLNNIALDLHKLYSSGQIEQAHDGLKEVNYTSDLFIATLSELDKRLSKV</sequence>
<protein>
    <submittedName>
        <fullName evidence="1">Uncharacterized protein</fullName>
    </submittedName>
</protein>